<gene>
    <name evidence="3" type="ORF">C7444_1119</name>
</gene>
<name>A0A318GY20_9BURK</name>
<feature type="transmembrane region" description="Helical" evidence="2">
    <location>
        <begin position="58"/>
        <end position="79"/>
    </location>
</feature>
<organism evidence="3 4">
    <name type="scientific">Sphaerotilus hippei</name>
    <dbReference type="NCBI Taxonomy" id="744406"/>
    <lineage>
        <taxon>Bacteria</taxon>
        <taxon>Pseudomonadati</taxon>
        <taxon>Pseudomonadota</taxon>
        <taxon>Betaproteobacteria</taxon>
        <taxon>Burkholderiales</taxon>
        <taxon>Sphaerotilaceae</taxon>
        <taxon>Sphaerotilus</taxon>
    </lineage>
</organism>
<feature type="region of interest" description="Disordered" evidence="1">
    <location>
        <begin position="1"/>
        <end position="23"/>
    </location>
</feature>
<evidence type="ECO:0000313" key="3">
    <source>
        <dbReference type="EMBL" id="PXW94927.1"/>
    </source>
</evidence>
<keyword evidence="2" id="KW-0472">Membrane</keyword>
<evidence type="ECO:0000256" key="1">
    <source>
        <dbReference type="SAM" id="MobiDB-lite"/>
    </source>
</evidence>
<evidence type="ECO:0000313" key="4">
    <source>
        <dbReference type="Proteomes" id="UP000247811"/>
    </source>
</evidence>
<reference evidence="3 4" key="1">
    <citation type="submission" date="2018-05" db="EMBL/GenBank/DDBJ databases">
        <title>Genomic Encyclopedia of Type Strains, Phase IV (KMG-IV): sequencing the most valuable type-strain genomes for metagenomic binning, comparative biology and taxonomic classification.</title>
        <authorList>
            <person name="Goeker M."/>
        </authorList>
    </citation>
    <scope>NUCLEOTIDE SEQUENCE [LARGE SCALE GENOMIC DNA]</scope>
    <source>
        <strain evidence="3 4">DSM 566</strain>
    </source>
</reference>
<evidence type="ECO:0000256" key="2">
    <source>
        <dbReference type="SAM" id="Phobius"/>
    </source>
</evidence>
<keyword evidence="2" id="KW-1133">Transmembrane helix</keyword>
<sequence length="135" mass="15065">MSDTPAHVARPTARPPARKLPPLMMRHPRTDHCTEVPLGYSLPVALFGPLPLMLRRDWPLAGLTLVVSVLLPVLGQITMGRYTNRMHIRNLLRRGYRAAGRVPGEVSAAEWALGMSLPRYRGARDPERSTFGPEH</sequence>
<protein>
    <recommendedName>
        <fullName evidence="5">DUF2628 domain-containing protein</fullName>
    </recommendedName>
</protein>
<keyword evidence="4" id="KW-1185">Reference proteome</keyword>
<dbReference type="Proteomes" id="UP000247811">
    <property type="component" value="Unassembled WGS sequence"/>
</dbReference>
<proteinExistence type="predicted"/>
<evidence type="ECO:0008006" key="5">
    <source>
        <dbReference type="Google" id="ProtNLM"/>
    </source>
</evidence>
<dbReference type="AlphaFoldDB" id="A0A318GY20"/>
<keyword evidence="2" id="KW-0812">Transmembrane</keyword>
<dbReference type="OrthoDB" id="9174863at2"/>
<accession>A0A318GY20</accession>
<dbReference type="EMBL" id="QJJS01000011">
    <property type="protein sequence ID" value="PXW94927.1"/>
    <property type="molecule type" value="Genomic_DNA"/>
</dbReference>
<dbReference type="RefSeq" id="WP_110401182.1">
    <property type="nucleotide sequence ID" value="NZ_QJJS01000011.1"/>
</dbReference>
<comment type="caution">
    <text evidence="3">The sequence shown here is derived from an EMBL/GenBank/DDBJ whole genome shotgun (WGS) entry which is preliminary data.</text>
</comment>